<comment type="caution">
    <text evidence="1">The sequence shown here is derived from an EMBL/GenBank/DDBJ whole genome shotgun (WGS) entry which is preliminary data.</text>
</comment>
<protein>
    <submittedName>
        <fullName evidence="1">6563_t:CDS:1</fullName>
    </submittedName>
</protein>
<organism evidence="1 2">
    <name type="scientific">Cetraspora pellucida</name>
    <dbReference type="NCBI Taxonomy" id="1433469"/>
    <lineage>
        <taxon>Eukaryota</taxon>
        <taxon>Fungi</taxon>
        <taxon>Fungi incertae sedis</taxon>
        <taxon>Mucoromycota</taxon>
        <taxon>Glomeromycotina</taxon>
        <taxon>Glomeromycetes</taxon>
        <taxon>Diversisporales</taxon>
        <taxon>Gigasporaceae</taxon>
        <taxon>Cetraspora</taxon>
    </lineage>
</organism>
<dbReference type="EMBL" id="CAJVPW010021630">
    <property type="protein sequence ID" value="CAG8694172.1"/>
    <property type="molecule type" value="Genomic_DNA"/>
</dbReference>
<feature type="non-terminal residue" evidence="1">
    <location>
        <position position="1"/>
    </location>
</feature>
<dbReference type="Proteomes" id="UP000789366">
    <property type="component" value="Unassembled WGS sequence"/>
</dbReference>
<keyword evidence="2" id="KW-1185">Reference proteome</keyword>
<proteinExistence type="predicted"/>
<feature type="non-terminal residue" evidence="1">
    <location>
        <position position="69"/>
    </location>
</feature>
<gene>
    <name evidence="1" type="ORF">SPELUC_LOCUS10919</name>
</gene>
<evidence type="ECO:0000313" key="1">
    <source>
        <dbReference type="EMBL" id="CAG8694172.1"/>
    </source>
</evidence>
<accession>A0ACA9P7U9</accession>
<evidence type="ECO:0000313" key="2">
    <source>
        <dbReference type="Proteomes" id="UP000789366"/>
    </source>
</evidence>
<reference evidence="1" key="1">
    <citation type="submission" date="2021-06" db="EMBL/GenBank/DDBJ databases">
        <authorList>
            <person name="Kallberg Y."/>
            <person name="Tangrot J."/>
            <person name="Rosling A."/>
        </authorList>
    </citation>
    <scope>NUCLEOTIDE SEQUENCE</scope>
    <source>
        <strain evidence="1">28 12/20/2015</strain>
    </source>
</reference>
<name>A0ACA9P7U9_9GLOM</name>
<sequence length="69" mass="7818">SDNLDKEKEVDVNIGMKEVFGKDGKLDFELGKAFANAFNGVSEARNFESKKYNDRSLLHMPFLATDMPF</sequence>